<dbReference type="AlphaFoldDB" id="W1WDZ7"/>
<feature type="non-terminal residue" evidence="4">
    <location>
        <position position="82"/>
    </location>
</feature>
<dbReference type="UniPathway" id="UPA00275"/>
<dbReference type="InterPro" id="IPR000422">
    <property type="entry name" value="DHBP_synthase_RibB"/>
</dbReference>
<evidence type="ECO:0000313" key="4">
    <source>
        <dbReference type="EMBL" id="ETJ16146.1"/>
    </source>
</evidence>
<keyword evidence="3" id="KW-0479">Metal-binding</keyword>
<accession>W1WDZ7</accession>
<dbReference type="GO" id="GO:0009231">
    <property type="term" value="P:riboflavin biosynthetic process"/>
    <property type="evidence" value="ECO:0007669"/>
    <property type="project" value="UniProtKB-UniPathway"/>
</dbReference>
<dbReference type="Gene3D" id="3.90.870.10">
    <property type="entry name" value="DHBP synthase"/>
    <property type="match status" value="1"/>
</dbReference>
<dbReference type="PANTHER" id="PTHR21327:SF18">
    <property type="entry name" value="3,4-DIHYDROXY-2-BUTANONE 4-PHOSPHATE SYNTHASE"/>
    <property type="match status" value="1"/>
</dbReference>
<gene>
    <name evidence="4" type="ORF">Q604_UNBc4C00108G0001</name>
</gene>
<proteinExistence type="predicted"/>
<dbReference type="InterPro" id="IPR017945">
    <property type="entry name" value="DHBP_synth_RibB-like_a/b_dom"/>
</dbReference>
<sequence>EWIRQGHTEASIDLCRLAGLQEAAVICEITKDNGDMARLPDLMKFAKEHDLKIASVAELIEYRKQHEDMVELGACSNSFWIV</sequence>
<evidence type="ECO:0000256" key="3">
    <source>
        <dbReference type="ARBA" id="ARBA00022723"/>
    </source>
</evidence>
<keyword evidence="2" id="KW-0686">Riboflavin biosynthesis</keyword>
<dbReference type="GO" id="GO:0008686">
    <property type="term" value="F:3,4-dihydroxy-2-butanone-4-phosphate synthase activity"/>
    <property type="evidence" value="ECO:0007669"/>
    <property type="project" value="InterPro"/>
</dbReference>
<name>W1WDZ7_9ZZZZ</name>
<comment type="pathway">
    <text evidence="1">Cofactor biosynthesis; riboflavin biosynthesis.</text>
</comment>
<dbReference type="PANTHER" id="PTHR21327">
    <property type="entry name" value="GTP CYCLOHYDROLASE II-RELATED"/>
    <property type="match status" value="1"/>
</dbReference>
<evidence type="ECO:0000256" key="1">
    <source>
        <dbReference type="ARBA" id="ARBA00005104"/>
    </source>
</evidence>
<evidence type="ECO:0000256" key="2">
    <source>
        <dbReference type="ARBA" id="ARBA00022619"/>
    </source>
</evidence>
<dbReference type="GO" id="GO:0046872">
    <property type="term" value="F:metal ion binding"/>
    <property type="evidence" value="ECO:0007669"/>
    <property type="project" value="UniProtKB-KW"/>
</dbReference>
<reference evidence="4" key="1">
    <citation type="submission" date="2013-12" db="EMBL/GenBank/DDBJ databases">
        <title>A Varibaculum cambriense genome reconstructed from a premature infant gut community with otherwise low bacterial novelty that shifts toward anaerobic metabolism during the third week of life.</title>
        <authorList>
            <person name="Brown C.T."/>
            <person name="Sharon I."/>
            <person name="Thomas B.C."/>
            <person name="Castelle C.J."/>
            <person name="Morowitz M.J."/>
            <person name="Banfield J.F."/>
        </authorList>
    </citation>
    <scope>NUCLEOTIDE SEQUENCE</scope>
</reference>
<protein>
    <submittedName>
        <fullName evidence="4">Riboflavin biosynthesis protein ribBA</fullName>
    </submittedName>
</protein>
<organism evidence="4">
    <name type="scientific">human gut metagenome</name>
    <dbReference type="NCBI Taxonomy" id="408170"/>
    <lineage>
        <taxon>unclassified sequences</taxon>
        <taxon>metagenomes</taxon>
        <taxon>organismal metagenomes</taxon>
    </lineage>
</organism>
<dbReference type="GO" id="GO:0005829">
    <property type="term" value="C:cytosol"/>
    <property type="evidence" value="ECO:0007669"/>
    <property type="project" value="TreeGrafter"/>
</dbReference>
<dbReference type="Pfam" id="PF00926">
    <property type="entry name" value="DHBP_synthase"/>
    <property type="match status" value="1"/>
</dbReference>
<dbReference type="EMBL" id="AZMM01018889">
    <property type="protein sequence ID" value="ETJ16146.1"/>
    <property type="molecule type" value="Genomic_DNA"/>
</dbReference>
<dbReference type="GO" id="GO:0003935">
    <property type="term" value="F:GTP cyclohydrolase II activity"/>
    <property type="evidence" value="ECO:0007669"/>
    <property type="project" value="TreeGrafter"/>
</dbReference>
<comment type="caution">
    <text evidence="4">The sequence shown here is derived from an EMBL/GenBank/DDBJ whole genome shotgun (WGS) entry which is preliminary data.</text>
</comment>
<feature type="non-terminal residue" evidence="4">
    <location>
        <position position="1"/>
    </location>
</feature>
<dbReference type="SUPFAM" id="SSF55821">
    <property type="entry name" value="YrdC/RibB"/>
    <property type="match status" value="1"/>
</dbReference>